<dbReference type="SUPFAM" id="SSF47413">
    <property type="entry name" value="lambda repressor-like DNA-binding domains"/>
    <property type="match status" value="1"/>
</dbReference>
<dbReference type="Pfam" id="PF13377">
    <property type="entry name" value="Peripla_BP_3"/>
    <property type="match status" value="1"/>
</dbReference>
<dbReference type="CDD" id="cd01392">
    <property type="entry name" value="HTH_LacI"/>
    <property type="match status" value="1"/>
</dbReference>
<dbReference type="InterPro" id="IPR010982">
    <property type="entry name" value="Lambda_DNA-bd_dom_sf"/>
</dbReference>
<dbReference type="SUPFAM" id="SSF53822">
    <property type="entry name" value="Periplasmic binding protein-like I"/>
    <property type="match status" value="1"/>
</dbReference>
<name>A0A7W4UTA5_LEIAQ</name>
<dbReference type="PANTHER" id="PTHR30146:SF109">
    <property type="entry name" value="HTH-TYPE TRANSCRIPTIONAL REGULATOR GALS"/>
    <property type="match status" value="1"/>
</dbReference>
<evidence type="ECO:0000313" key="6">
    <source>
        <dbReference type="EMBL" id="MBB2965637.1"/>
    </source>
</evidence>
<dbReference type="RefSeq" id="WP_021758162.1">
    <property type="nucleotide sequence ID" value="NZ_JACHVP010000001.1"/>
</dbReference>
<dbReference type="Pfam" id="PF01547">
    <property type="entry name" value="SBP_bac_1"/>
    <property type="match status" value="1"/>
</dbReference>
<dbReference type="EMBL" id="JACHVP010000001">
    <property type="protein sequence ID" value="MBB2965637.1"/>
    <property type="molecule type" value="Genomic_DNA"/>
</dbReference>
<proteinExistence type="predicted"/>
<dbReference type="Gene3D" id="3.40.190.10">
    <property type="entry name" value="Periplasmic binding protein-like II"/>
    <property type="match status" value="1"/>
</dbReference>
<dbReference type="GO" id="GO:0000976">
    <property type="term" value="F:transcription cis-regulatory region binding"/>
    <property type="evidence" value="ECO:0007669"/>
    <property type="project" value="TreeGrafter"/>
</dbReference>
<comment type="caution">
    <text evidence="6">The sequence shown here is derived from an EMBL/GenBank/DDBJ whole genome shotgun (WGS) entry which is preliminary data.</text>
</comment>
<gene>
    <name evidence="6" type="ORF">FHX33_000369</name>
</gene>
<dbReference type="InterPro" id="IPR046335">
    <property type="entry name" value="LacI/GalR-like_sensor"/>
</dbReference>
<dbReference type="GO" id="GO:0003700">
    <property type="term" value="F:DNA-binding transcription factor activity"/>
    <property type="evidence" value="ECO:0007669"/>
    <property type="project" value="TreeGrafter"/>
</dbReference>
<dbReference type="InterPro" id="IPR028082">
    <property type="entry name" value="Peripla_BP_I"/>
</dbReference>
<dbReference type="SUPFAM" id="SSF53850">
    <property type="entry name" value="Periplasmic binding protein-like II"/>
    <property type="match status" value="1"/>
</dbReference>
<feature type="domain" description="HTH lacI-type" evidence="5">
    <location>
        <begin position="6"/>
        <end position="61"/>
    </location>
</feature>
<evidence type="ECO:0000313" key="7">
    <source>
        <dbReference type="Proteomes" id="UP000538196"/>
    </source>
</evidence>
<accession>A0A7W4UTA5</accession>
<evidence type="ECO:0000256" key="1">
    <source>
        <dbReference type="ARBA" id="ARBA00023015"/>
    </source>
</evidence>
<dbReference type="InterPro" id="IPR000843">
    <property type="entry name" value="HTH_LacI"/>
</dbReference>
<dbReference type="AlphaFoldDB" id="A0A7W4UTA5"/>
<dbReference type="SMART" id="SM00354">
    <property type="entry name" value="HTH_LACI"/>
    <property type="match status" value="1"/>
</dbReference>
<dbReference type="PROSITE" id="PS50932">
    <property type="entry name" value="HTH_LACI_2"/>
    <property type="match status" value="1"/>
</dbReference>
<keyword evidence="1" id="KW-0805">Transcription regulation</keyword>
<evidence type="ECO:0000256" key="4">
    <source>
        <dbReference type="SAM" id="MobiDB-lite"/>
    </source>
</evidence>
<dbReference type="CDD" id="cd13585">
    <property type="entry name" value="PBP2_TMBP_like"/>
    <property type="match status" value="1"/>
</dbReference>
<evidence type="ECO:0000256" key="3">
    <source>
        <dbReference type="ARBA" id="ARBA00023163"/>
    </source>
</evidence>
<organism evidence="6 7">
    <name type="scientific">Leifsonia aquatica</name>
    <name type="common">Corynebacterium aquaticum</name>
    <dbReference type="NCBI Taxonomy" id="144185"/>
    <lineage>
        <taxon>Bacteria</taxon>
        <taxon>Bacillati</taxon>
        <taxon>Actinomycetota</taxon>
        <taxon>Actinomycetes</taxon>
        <taxon>Micrococcales</taxon>
        <taxon>Microbacteriaceae</taxon>
        <taxon>Leifsonia</taxon>
    </lineage>
</organism>
<keyword evidence="7" id="KW-1185">Reference proteome</keyword>
<evidence type="ECO:0000259" key="5">
    <source>
        <dbReference type="PROSITE" id="PS50932"/>
    </source>
</evidence>
<dbReference type="Gene3D" id="3.40.50.2300">
    <property type="match status" value="2"/>
</dbReference>
<dbReference type="PANTHER" id="PTHR30146">
    <property type="entry name" value="LACI-RELATED TRANSCRIPTIONAL REPRESSOR"/>
    <property type="match status" value="1"/>
</dbReference>
<dbReference type="CDD" id="cd06267">
    <property type="entry name" value="PBP1_LacI_sugar_binding-like"/>
    <property type="match status" value="1"/>
</dbReference>
<dbReference type="Proteomes" id="UP000538196">
    <property type="component" value="Unassembled WGS sequence"/>
</dbReference>
<feature type="region of interest" description="Disordered" evidence="4">
    <location>
        <begin position="340"/>
        <end position="363"/>
    </location>
</feature>
<evidence type="ECO:0000256" key="2">
    <source>
        <dbReference type="ARBA" id="ARBA00023125"/>
    </source>
</evidence>
<dbReference type="InterPro" id="IPR006059">
    <property type="entry name" value="SBP"/>
</dbReference>
<dbReference type="Gene3D" id="1.10.260.40">
    <property type="entry name" value="lambda repressor-like DNA-binding domains"/>
    <property type="match status" value="1"/>
</dbReference>
<keyword evidence="2 6" id="KW-0238">DNA-binding</keyword>
<keyword evidence="3" id="KW-0804">Transcription</keyword>
<reference evidence="6 7" key="1">
    <citation type="submission" date="2020-08" db="EMBL/GenBank/DDBJ databases">
        <title>Sequencing the genomes of 1000 actinobacteria strains.</title>
        <authorList>
            <person name="Klenk H.-P."/>
        </authorList>
    </citation>
    <scope>NUCLEOTIDE SEQUENCE [LARGE SCALE GENOMIC DNA]</scope>
    <source>
        <strain evidence="6 7">DSM 20146</strain>
    </source>
</reference>
<dbReference type="Pfam" id="PF00356">
    <property type="entry name" value="LacI"/>
    <property type="match status" value="1"/>
</dbReference>
<protein>
    <submittedName>
        <fullName evidence="6">DNA-binding LacI/PurR family transcriptional regulator/ABC-type glycerol-3-phosphate transport system substrate-binding protein</fullName>
    </submittedName>
</protein>
<sequence length="792" mass="84086">MTAKRVTRGDVARAAGTSEAVVSYVVNNGPRPVAEETRMRVLAAIKTTGYRPNTIAKALASGSSGVLGLVVPDISNPFFAALARAIEDEVFATGRVLLLGNSAESGQREARLIDSFIGRRVDGLLYVGVGHHAHVEAALDEGTPVVVLDRYDPSLGVASVVVDNFEGAVIATEHLIGHGHRRIATVAGPSALFTAVERIGGWRKALKAAGLPNGDDLLVQAPFTRAGGYAAGTTLFAADVPDAVLVASEQQAIGLLAAAAERGIRVPEDVALISFDGTDESRFSTPPLTTVTQPFHEIARHAVALARPMDAGEIKHLTCEMQLVRRRSCGCPYPKNENHQAPTELANTEDAWQSPPKEEPSMNRTVRVAGAVVAAAAMSLTAGCTAGGGSGSGSTGTQTITFVTPHQGVYDDVIKTFESDHPDIKVDLQVIPFTEIAAQTQARLGSKDTSIDLIAVDPPRLPSMVQKGFLTDVSSDAKTMKEDLTAGGVKSVTWNDKQWAYPLWTSDNFLFYNKDLLAAAGVTAPGADNASRWTWEQTLDAAKKAQGAGAQYGFAFEQVDAYYALQPVLMSMGAGTGLSGSGNLTPAVDTADWKKFGDWYKALYSDGLSPKGIQSAQMPDLFKSGKVAFYVAGPARITDLQKSALADKWGMAPLPYEEGGKVVTPTDSWAVGVSAYSQHKEAAQEFARYLSLDSDAAVGTSTKFNLPPVNQKAYPKYIHYIDGVAPEETTQYGNVLTTDSDEHAARRPSSIGYADFETVVNKAFADIRSGGDVGSILSDAQSALERQLAQYK</sequence>